<organism evidence="5 6">
    <name type="scientific">Roseiarcus fermentans</name>
    <dbReference type="NCBI Taxonomy" id="1473586"/>
    <lineage>
        <taxon>Bacteria</taxon>
        <taxon>Pseudomonadati</taxon>
        <taxon>Pseudomonadota</taxon>
        <taxon>Alphaproteobacteria</taxon>
        <taxon>Hyphomicrobiales</taxon>
        <taxon>Roseiarcaceae</taxon>
        <taxon>Roseiarcus</taxon>
    </lineage>
</organism>
<dbReference type="AlphaFoldDB" id="A0A366F5I1"/>
<dbReference type="PANTHER" id="PTHR33619:SF3">
    <property type="entry name" value="POLYSACCHARIDE EXPORT PROTEIN GFCE-RELATED"/>
    <property type="match status" value="1"/>
</dbReference>
<dbReference type="Gene3D" id="3.10.560.10">
    <property type="entry name" value="Outer membrane lipoprotein wza domain like"/>
    <property type="match status" value="2"/>
</dbReference>
<evidence type="ECO:0000313" key="6">
    <source>
        <dbReference type="Proteomes" id="UP000253529"/>
    </source>
</evidence>
<keyword evidence="6" id="KW-1185">Reference proteome</keyword>
<dbReference type="GO" id="GO:0015159">
    <property type="term" value="F:polysaccharide transmembrane transporter activity"/>
    <property type="evidence" value="ECO:0007669"/>
    <property type="project" value="InterPro"/>
</dbReference>
<dbReference type="InterPro" id="IPR003715">
    <property type="entry name" value="Poly_export_N"/>
</dbReference>
<gene>
    <name evidence="5" type="ORF">DFR50_12257</name>
</gene>
<evidence type="ECO:0000313" key="5">
    <source>
        <dbReference type="EMBL" id="RBP09220.1"/>
    </source>
</evidence>
<name>A0A366F5I1_9HYPH</name>
<feature type="domain" description="Soluble ligand binding" evidence="4">
    <location>
        <begin position="195"/>
        <end position="245"/>
    </location>
</feature>
<proteinExistence type="predicted"/>
<evidence type="ECO:0000256" key="2">
    <source>
        <dbReference type="SAM" id="SignalP"/>
    </source>
</evidence>
<dbReference type="EMBL" id="QNRK01000022">
    <property type="protein sequence ID" value="RBP09220.1"/>
    <property type="molecule type" value="Genomic_DNA"/>
</dbReference>
<sequence length="269" mass="28728">MRTILQVGQIRALFFAAAACAAAAGSSAWAEGGRALTRSDVVTIKVVSQPDMDTTSRVDLDGTIQFPYVGRIKAAGLTEDALARAIEKRLAARQIVNDPHVLIEISNFGAEVSVQGQVGAPGLYTIDRPTTLTQILARAGGLRETGATVTIQRKGAAGGTVRTYNGADIVSGKVNGDRIVVQDNDEIFVALAPFYYVYGYVGHTGEFQLTRPITVQQAIAIAGGLSQLGTDWRLKIKRRAANGETEEVPASLDDQVEPNDTIIVNERLF</sequence>
<protein>
    <submittedName>
        <fullName evidence="5">Polysaccharide export outer membrane protein</fullName>
    </submittedName>
</protein>
<dbReference type="Gene3D" id="3.30.1950.10">
    <property type="entry name" value="wza like domain"/>
    <property type="match status" value="1"/>
</dbReference>
<feature type="signal peptide" evidence="2">
    <location>
        <begin position="1"/>
        <end position="30"/>
    </location>
</feature>
<dbReference type="PANTHER" id="PTHR33619">
    <property type="entry name" value="POLYSACCHARIDE EXPORT PROTEIN GFCE-RELATED"/>
    <property type="match status" value="1"/>
</dbReference>
<dbReference type="Pfam" id="PF10531">
    <property type="entry name" value="SLBB"/>
    <property type="match status" value="2"/>
</dbReference>
<comment type="caution">
    <text evidence="5">The sequence shown here is derived from an EMBL/GenBank/DDBJ whole genome shotgun (WGS) entry which is preliminary data.</text>
</comment>
<accession>A0A366F5I1</accession>
<dbReference type="InterPro" id="IPR049712">
    <property type="entry name" value="Poly_export"/>
</dbReference>
<keyword evidence="1 2" id="KW-0732">Signal</keyword>
<dbReference type="OrthoDB" id="197007at2"/>
<evidence type="ECO:0000256" key="1">
    <source>
        <dbReference type="ARBA" id="ARBA00022729"/>
    </source>
</evidence>
<feature type="domain" description="Polysaccharide export protein N-terminal" evidence="3">
    <location>
        <begin position="36"/>
        <end position="105"/>
    </location>
</feature>
<reference evidence="5 6" key="1">
    <citation type="submission" date="2018-06" db="EMBL/GenBank/DDBJ databases">
        <title>Genomic Encyclopedia of Type Strains, Phase IV (KMG-IV): sequencing the most valuable type-strain genomes for metagenomic binning, comparative biology and taxonomic classification.</title>
        <authorList>
            <person name="Goeker M."/>
        </authorList>
    </citation>
    <scope>NUCLEOTIDE SEQUENCE [LARGE SCALE GENOMIC DNA]</scope>
    <source>
        <strain evidence="5 6">DSM 24875</strain>
    </source>
</reference>
<feature type="domain" description="Soluble ligand binding" evidence="4">
    <location>
        <begin position="112"/>
        <end position="162"/>
    </location>
</feature>
<dbReference type="Proteomes" id="UP000253529">
    <property type="component" value="Unassembled WGS sequence"/>
</dbReference>
<dbReference type="Pfam" id="PF02563">
    <property type="entry name" value="Poly_export"/>
    <property type="match status" value="1"/>
</dbReference>
<evidence type="ECO:0000259" key="4">
    <source>
        <dbReference type="Pfam" id="PF10531"/>
    </source>
</evidence>
<evidence type="ECO:0000259" key="3">
    <source>
        <dbReference type="Pfam" id="PF02563"/>
    </source>
</evidence>
<feature type="chain" id="PRO_5016958293" evidence="2">
    <location>
        <begin position="31"/>
        <end position="269"/>
    </location>
</feature>
<dbReference type="InterPro" id="IPR019554">
    <property type="entry name" value="Soluble_ligand-bd"/>
</dbReference>
<dbReference type="RefSeq" id="WP_113890835.1">
    <property type="nucleotide sequence ID" value="NZ_QNRK01000022.1"/>
</dbReference>